<dbReference type="AlphaFoldDB" id="A0A4R1XW17"/>
<dbReference type="SMART" id="SM00388">
    <property type="entry name" value="HisKA"/>
    <property type="match status" value="1"/>
</dbReference>
<evidence type="ECO:0000256" key="2">
    <source>
        <dbReference type="ARBA" id="ARBA00012438"/>
    </source>
</evidence>
<protein>
    <recommendedName>
        <fullName evidence="2">histidine kinase</fullName>
        <ecNumber evidence="2">2.7.13.3</ecNumber>
    </recommendedName>
</protein>
<dbReference type="Gene3D" id="3.30.450.20">
    <property type="entry name" value="PAS domain"/>
    <property type="match status" value="1"/>
</dbReference>
<evidence type="ECO:0000259" key="9">
    <source>
        <dbReference type="PROSITE" id="PS50109"/>
    </source>
</evidence>
<keyword evidence="3" id="KW-0597">Phosphoprotein</keyword>
<evidence type="ECO:0000313" key="10">
    <source>
        <dbReference type="EMBL" id="TCM68784.1"/>
    </source>
</evidence>
<evidence type="ECO:0000256" key="7">
    <source>
        <dbReference type="ARBA" id="ARBA00022989"/>
    </source>
</evidence>
<dbReference type="EC" id="2.7.13.3" evidence="2"/>
<organism evidence="10 11">
    <name type="scientific">Acinetobacter calcoaceticus</name>
    <dbReference type="NCBI Taxonomy" id="471"/>
    <lineage>
        <taxon>Bacteria</taxon>
        <taxon>Pseudomonadati</taxon>
        <taxon>Pseudomonadota</taxon>
        <taxon>Gammaproteobacteria</taxon>
        <taxon>Moraxellales</taxon>
        <taxon>Moraxellaceae</taxon>
        <taxon>Acinetobacter</taxon>
        <taxon>Acinetobacter calcoaceticus/baumannii complex</taxon>
    </lineage>
</organism>
<name>A0A4R1XW17_ACICA</name>
<dbReference type="NCBIfam" id="NF008312">
    <property type="entry name" value="PRK11100.1"/>
    <property type="match status" value="1"/>
</dbReference>
<comment type="caution">
    <text evidence="10">The sequence shown here is derived from an EMBL/GenBank/DDBJ whole genome shotgun (WGS) entry which is preliminary data.</text>
</comment>
<dbReference type="InterPro" id="IPR036890">
    <property type="entry name" value="HATPase_C_sf"/>
</dbReference>
<dbReference type="Gene3D" id="3.30.565.10">
    <property type="entry name" value="Histidine kinase-like ATPase, C-terminal domain"/>
    <property type="match status" value="1"/>
</dbReference>
<dbReference type="Proteomes" id="UP000294963">
    <property type="component" value="Unassembled WGS sequence"/>
</dbReference>
<dbReference type="PROSITE" id="PS50109">
    <property type="entry name" value="HIS_KIN"/>
    <property type="match status" value="1"/>
</dbReference>
<dbReference type="SUPFAM" id="SSF103190">
    <property type="entry name" value="Sensory domain-like"/>
    <property type="match status" value="1"/>
</dbReference>
<dbReference type="GO" id="GO:0000155">
    <property type="term" value="F:phosphorelay sensor kinase activity"/>
    <property type="evidence" value="ECO:0007669"/>
    <property type="project" value="InterPro"/>
</dbReference>
<evidence type="ECO:0000256" key="6">
    <source>
        <dbReference type="ARBA" id="ARBA00022777"/>
    </source>
</evidence>
<dbReference type="InterPro" id="IPR005467">
    <property type="entry name" value="His_kinase_dom"/>
</dbReference>
<dbReference type="PANTHER" id="PTHR45436:SF10">
    <property type="entry name" value="HISTIDINE KINASE"/>
    <property type="match status" value="1"/>
</dbReference>
<keyword evidence="4" id="KW-0808">Transferase</keyword>
<dbReference type="InterPro" id="IPR003661">
    <property type="entry name" value="HisK_dim/P_dom"/>
</dbReference>
<dbReference type="InterPro" id="IPR050428">
    <property type="entry name" value="TCS_sensor_his_kinase"/>
</dbReference>
<keyword evidence="5 8" id="KW-0812">Transmembrane</keyword>
<keyword evidence="11" id="KW-1185">Reference proteome</keyword>
<evidence type="ECO:0000256" key="8">
    <source>
        <dbReference type="SAM" id="Phobius"/>
    </source>
</evidence>
<dbReference type="SUPFAM" id="SSF47384">
    <property type="entry name" value="Homodimeric domain of signal transducing histidine kinase"/>
    <property type="match status" value="1"/>
</dbReference>
<evidence type="ECO:0000256" key="4">
    <source>
        <dbReference type="ARBA" id="ARBA00022679"/>
    </source>
</evidence>
<dbReference type="Pfam" id="PF00512">
    <property type="entry name" value="HisKA"/>
    <property type="match status" value="1"/>
</dbReference>
<evidence type="ECO:0000256" key="5">
    <source>
        <dbReference type="ARBA" id="ARBA00022692"/>
    </source>
</evidence>
<feature type="domain" description="Histidine kinase" evidence="9">
    <location>
        <begin position="260"/>
        <end position="486"/>
    </location>
</feature>
<dbReference type="InterPro" id="IPR003594">
    <property type="entry name" value="HATPase_dom"/>
</dbReference>
<dbReference type="PANTHER" id="PTHR45436">
    <property type="entry name" value="SENSOR HISTIDINE KINASE YKOH"/>
    <property type="match status" value="1"/>
</dbReference>
<sequence length="487" mass="55702">MSIFIRIWFFFGLVILLGLWFMSNAFNQQVKPNMRQVVEDTLAENANIIAVLVAEDIVNGEVGTEKFDQKIQNALLRKLNANIWQHTKQNINQQIYITDTQGRVIYDSQGRATGQDYSKWNDVYLTLKGQYGVRSSPSYDDPSSSVMFIAAPIYDQQKMIGVISIGKPNSSVQPYMQRAEDQLLQQALWTALISLFLASLVAYWIKHSIDKVRKYAQALAPVNQAPYFNSAQELNLVTQAVEQMRERLEDRGYVEHYVNTLTHELKSPLTAIQASAEILNEPLPLPDQQQFAAHIHSQSQRLKTLIERMLLLTRLEKSKHTLDLQRVNLSELINHVMSQQHSQIQSKNIQSQLDIAAHCFIYADRFWLQHMLLNLLDNALDFAPCSAKIALRLHYVEATQMFHIDLFNEGESIPEYALAQIFETYFSLPRPLTQQRSSGIGLSIVQQVIEQHHGQIRIENCAANQFKTCAPHQAGVLVQIQLHKNFT</sequence>
<reference evidence="10 11" key="1">
    <citation type="submission" date="2019-03" db="EMBL/GenBank/DDBJ databases">
        <title>Genomic analyses of the natural microbiome of Caenorhabditis elegans.</title>
        <authorList>
            <person name="Samuel B."/>
        </authorList>
    </citation>
    <scope>NUCLEOTIDE SEQUENCE [LARGE SCALE GENOMIC DNA]</scope>
    <source>
        <strain evidence="10 11">JUb89</strain>
    </source>
</reference>
<dbReference type="InterPro" id="IPR029151">
    <property type="entry name" value="Sensor-like_sf"/>
</dbReference>
<evidence type="ECO:0000313" key="11">
    <source>
        <dbReference type="Proteomes" id="UP000294963"/>
    </source>
</evidence>
<dbReference type="OrthoDB" id="9806130at2"/>
<keyword evidence="7 8" id="KW-1133">Transmembrane helix</keyword>
<dbReference type="Pfam" id="PF02518">
    <property type="entry name" value="HATPase_c"/>
    <property type="match status" value="1"/>
</dbReference>
<evidence type="ECO:0000256" key="1">
    <source>
        <dbReference type="ARBA" id="ARBA00000085"/>
    </source>
</evidence>
<dbReference type="CDD" id="cd00082">
    <property type="entry name" value="HisKA"/>
    <property type="match status" value="1"/>
</dbReference>
<feature type="transmembrane region" description="Helical" evidence="8">
    <location>
        <begin position="187"/>
        <end position="205"/>
    </location>
</feature>
<dbReference type="InterPro" id="IPR036097">
    <property type="entry name" value="HisK_dim/P_sf"/>
</dbReference>
<dbReference type="SMART" id="SM00387">
    <property type="entry name" value="HATPase_c"/>
    <property type="match status" value="1"/>
</dbReference>
<accession>A0A4R1XW17</accession>
<dbReference type="Gene3D" id="1.10.287.130">
    <property type="match status" value="1"/>
</dbReference>
<dbReference type="EMBL" id="SLVJ01000004">
    <property type="protein sequence ID" value="TCM68784.1"/>
    <property type="molecule type" value="Genomic_DNA"/>
</dbReference>
<evidence type="ECO:0000256" key="3">
    <source>
        <dbReference type="ARBA" id="ARBA00022553"/>
    </source>
</evidence>
<keyword evidence="8" id="KW-0472">Membrane</keyword>
<proteinExistence type="predicted"/>
<comment type="catalytic activity">
    <reaction evidence="1">
        <text>ATP + protein L-histidine = ADP + protein N-phospho-L-histidine.</text>
        <dbReference type="EC" id="2.7.13.3"/>
    </reaction>
</comment>
<keyword evidence="6 10" id="KW-0418">Kinase</keyword>
<dbReference type="SUPFAM" id="SSF55874">
    <property type="entry name" value="ATPase domain of HSP90 chaperone/DNA topoisomerase II/histidine kinase"/>
    <property type="match status" value="1"/>
</dbReference>
<gene>
    <name evidence="10" type="ORF">EC844_104160</name>
</gene>